<evidence type="ECO:0000256" key="1">
    <source>
        <dbReference type="SAM" id="MobiDB-lite"/>
    </source>
</evidence>
<evidence type="ECO:0000313" key="2">
    <source>
        <dbReference type="EMBL" id="GAA4773205.1"/>
    </source>
</evidence>
<gene>
    <name evidence="2" type="ORF">GCM10023329_21250</name>
</gene>
<dbReference type="Proteomes" id="UP001501147">
    <property type="component" value="Unassembled WGS sequence"/>
</dbReference>
<feature type="region of interest" description="Disordered" evidence="1">
    <location>
        <begin position="83"/>
        <end position="119"/>
    </location>
</feature>
<organism evidence="2 3">
    <name type="scientific">Streptomyces sanyensis</name>
    <dbReference type="NCBI Taxonomy" id="568869"/>
    <lineage>
        <taxon>Bacteria</taxon>
        <taxon>Bacillati</taxon>
        <taxon>Actinomycetota</taxon>
        <taxon>Actinomycetes</taxon>
        <taxon>Kitasatosporales</taxon>
        <taxon>Streptomycetaceae</taxon>
        <taxon>Streptomyces</taxon>
    </lineage>
</organism>
<proteinExistence type="predicted"/>
<feature type="compositionally biased region" description="Basic residues" evidence="1">
    <location>
        <begin position="110"/>
        <end position="119"/>
    </location>
</feature>
<name>A0ABP9A3C3_9ACTN</name>
<reference evidence="3" key="1">
    <citation type="journal article" date="2019" name="Int. J. Syst. Evol. Microbiol.">
        <title>The Global Catalogue of Microorganisms (GCM) 10K type strain sequencing project: providing services to taxonomists for standard genome sequencing and annotation.</title>
        <authorList>
            <consortium name="The Broad Institute Genomics Platform"/>
            <consortium name="The Broad Institute Genome Sequencing Center for Infectious Disease"/>
            <person name="Wu L."/>
            <person name="Ma J."/>
        </authorList>
    </citation>
    <scope>NUCLEOTIDE SEQUENCE [LARGE SCALE GENOMIC DNA]</scope>
    <source>
        <strain evidence="3">JCM 18324</strain>
    </source>
</reference>
<protein>
    <submittedName>
        <fullName evidence="2">Uncharacterized protein</fullName>
    </submittedName>
</protein>
<evidence type="ECO:0000313" key="3">
    <source>
        <dbReference type="Proteomes" id="UP001501147"/>
    </source>
</evidence>
<keyword evidence="3" id="KW-1185">Reference proteome</keyword>
<sequence length="119" mass="13140">MRCATFGWTLRAARGELHVCRVFLSGITHRGSTRPQGEHPGEVARLDRGAVLRGEDQSAGVLPEFPGGFPVTELLGGRMRRALRQSAGSDRKSSTRVRRQRTKVPQLPSRARRVVRASP</sequence>
<comment type="caution">
    <text evidence="2">The sequence shown here is derived from an EMBL/GenBank/DDBJ whole genome shotgun (WGS) entry which is preliminary data.</text>
</comment>
<dbReference type="EMBL" id="BAABJV010000003">
    <property type="protein sequence ID" value="GAA4773205.1"/>
    <property type="molecule type" value="Genomic_DNA"/>
</dbReference>
<accession>A0ABP9A3C3</accession>